<dbReference type="PANTHER" id="PTHR33990:SF1">
    <property type="entry name" value="PROTEIN YJDN"/>
    <property type="match status" value="1"/>
</dbReference>
<dbReference type="PANTHER" id="PTHR33990">
    <property type="entry name" value="PROTEIN YJDN-RELATED"/>
    <property type="match status" value="1"/>
</dbReference>
<protein>
    <submittedName>
        <fullName evidence="2">3-demethylubiquinone-9 3-methyltransferase</fullName>
    </submittedName>
</protein>
<dbReference type="EMBL" id="FCOA02000003">
    <property type="protein sequence ID" value="SAK49628.1"/>
    <property type="molecule type" value="Genomic_DNA"/>
</dbReference>
<dbReference type="Gene3D" id="3.10.180.10">
    <property type="entry name" value="2,3-Dihydroxybiphenyl 1,2-Dioxygenase, domain 1"/>
    <property type="match status" value="1"/>
</dbReference>
<accession>A0A157ZVR4</accession>
<reference evidence="2" key="1">
    <citation type="submission" date="2016-01" db="EMBL/GenBank/DDBJ databases">
        <authorList>
            <person name="Peeters C."/>
        </authorList>
    </citation>
    <scope>NUCLEOTIDE SEQUENCE</scope>
    <source>
        <strain evidence="2">LMG 29322</strain>
    </source>
</reference>
<dbReference type="STRING" id="1777140.AWB79_01451"/>
<name>A0A157ZVR4_9BURK</name>
<sequence>MQLDTYVFFNGECAAALELYQAAFGAQIVALVRFRDAPDGGNAPADWQDKVMHAVFCVGPNAILVSDGRYGQPRSDYAGFTLSISADDAQSGERIFNMLADGGTILTPWQSTFWTHGFGMLTDRFGVPWLINVVNESEAQAAAA</sequence>
<organism evidence="2 3">
    <name type="scientific">Caballeronia hypogeia</name>
    <dbReference type="NCBI Taxonomy" id="1777140"/>
    <lineage>
        <taxon>Bacteria</taxon>
        <taxon>Pseudomonadati</taxon>
        <taxon>Pseudomonadota</taxon>
        <taxon>Betaproteobacteria</taxon>
        <taxon>Burkholderiales</taxon>
        <taxon>Burkholderiaceae</taxon>
        <taxon>Caballeronia</taxon>
    </lineage>
</organism>
<dbReference type="AlphaFoldDB" id="A0A157ZVR4"/>
<evidence type="ECO:0000313" key="3">
    <source>
        <dbReference type="Proteomes" id="UP000054851"/>
    </source>
</evidence>
<evidence type="ECO:0000313" key="2">
    <source>
        <dbReference type="EMBL" id="SAK49628.1"/>
    </source>
</evidence>
<dbReference type="Proteomes" id="UP000054851">
    <property type="component" value="Unassembled WGS sequence"/>
</dbReference>
<dbReference type="CDD" id="cd06588">
    <property type="entry name" value="PhnB_like"/>
    <property type="match status" value="1"/>
</dbReference>
<dbReference type="OrthoDB" id="9795306at2"/>
<comment type="caution">
    <text evidence="2">The sequence shown here is derived from an EMBL/GenBank/DDBJ whole genome shotgun (WGS) entry which is preliminary data.</text>
</comment>
<dbReference type="InterPro" id="IPR028973">
    <property type="entry name" value="PhnB-like"/>
</dbReference>
<proteinExistence type="predicted"/>
<evidence type="ECO:0000259" key="1">
    <source>
        <dbReference type="Pfam" id="PF06983"/>
    </source>
</evidence>
<feature type="domain" description="PhnB-like" evidence="1">
    <location>
        <begin position="5"/>
        <end position="131"/>
    </location>
</feature>
<keyword evidence="3" id="KW-1185">Reference proteome</keyword>
<dbReference type="SUPFAM" id="SSF54593">
    <property type="entry name" value="Glyoxalase/Bleomycin resistance protein/Dihydroxybiphenyl dioxygenase"/>
    <property type="match status" value="1"/>
</dbReference>
<dbReference type="RefSeq" id="WP_061166717.1">
    <property type="nucleotide sequence ID" value="NZ_FCOA02000003.1"/>
</dbReference>
<dbReference type="Pfam" id="PF06983">
    <property type="entry name" value="3-dmu-9_3-mt"/>
    <property type="match status" value="1"/>
</dbReference>
<dbReference type="InterPro" id="IPR029068">
    <property type="entry name" value="Glyas_Bleomycin-R_OHBP_Dase"/>
</dbReference>
<gene>
    <name evidence="2" type="ORF">AWB79_01451</name>
</gene>